<proteinExistence type="predicted"/>
<dbReference type="Proteomes" id="UP001595526">
    <property type="component" value="Unassembled WGS sequence"/>
</dbReference>
<feature type="transmembrane region" description="Helical" evidence="1">
    <location>
        <begin position="64"/>
        <end position="82"/>
    </location>
</feature>
<evidence type="ECO:0000313" key="2">
    <source>
        <dbReference type="EMBL" id="MFC3199591.1"/>
    </source>
</evidence>
<keyword evidence="3" id="KW-1185">Reference proteome</keyword>
<keyword evidence="1" id="KW-0812">Transmembrane</keyword>
<feature type="transmembrane region" description="Helical" evidence="1">
    <location>
        <begin position="34"/>
        <end position="52"/>
    </location>
</feature>
<keyword evidence="1" id="KW-1133">Transmembrane helix</keyword>
<dbReference type="Gene3D" id="3.40.30.10">
    <property type="entry name" value="Glutaredoxin"/>
    <property type="match status" value="1"/>
</dbReference>
<dbReference type="EMBL" id="JBHRTA010000057">
    <property type="protein sequence ID" value="MFC3199591.1"/>
    <property type="molecule type" value="Genomic_DNA"/>
</dbReference>
<dbReference type="InterPro" id="IPR036249">
    <property type="entry name" value="Thioredoxin-like_sf"/>
</dbReference>
<name>A0ABV7JNK9_9SPHI</name>
<dbReference type="RefSeq" id="WP_379025365.1">
    <property type="nucleotide sequence ID" value="NZ_JBHRTA010000057.1"/>
</dbReference>
<feature type="transmembrane region" description="Helical" evidence="1">
    <location>
        <begin position="113"/>
        <end position="131"/>
    </location>
</feature>
<comment type="caution">
    <text evidence="2">The sequence shown here is derived from an EMBL/GenBank/DDBJ whole genome shotgun (WGS) entry which is preliminary data.</text>
</comment>
<protein>
    <submittedName>
        <fullName evidence="2">TlpA family protein disulfide reductase</fullName>
    </submittedName>
</protein>
<accession>A0ABV7JNK9</accession>
<organism evidence="2 3">
    <name type="scientific">Parapedobacter deserti</name>
    <dbReference type="NCBI Taxonomy" id="1912957"/>
    <lineage>
        <taxon>Bacteria</taxon>
        <taxon>Pseudomonadati</taxon>
        <taxon>Bacteroidota</taxon>
        <taxon>Sphingobacteriia</taxon>
        <taxon>Sphingobacteriales</taxon>
        <taxon>Sphingobacteriaceae</taxon>
        <taxon>Parapedobacter</taxon>
    </lineage>
</organism>
<dbReference type="SUPFAM" id="SSF52833">
    <property type="entry name" value="Thioredoxin-like"/>
    <property type="match status" value="1"/>
</dbReference>
<reference evidence="3" key="1">
    <citation type="journal article" date="2019" name="Int. J. Syst. Evol. Microbiol.">
        <title>The Global Catalogue of Microorganisms (GCM) 10K type strain sequencing project: providing services to taxonomists for standard genome sequencing and annotation.</title>
        <authorList>
            <consortium name="The Broad Institute Genomics Platform"/>
            <consortium name="The Broad Institute Genome Sequencing Center for Infectious Disease"/>
            <person name="Wu L."/>
            <person name="Ma J."/>
        </authorList>
    </citation>
    <scope>NUCLEOTIDE SEQUENCE [LARGE SCALE GENOMIC DNA]</scope>
    <source>
        <strain evidence="3">KCTC 52416</strain>
    </source>
</reference>
<keyword evidence="1" id="KW-0472">Membrane</keyword>
<sequence length="289" mass="33110">MKVVTKYWKTPVLSFGVLILCTSSIFFVRSYYNFHINIVIGLFAYMLLTFWLRRKADVPRRKMVHTFLLSTPFIALSIAVLFLPIIHYAPGLIVAPFLGILLGYLLEKATSRILRVAIALVPLFIGLWVYVQFANTWQDFMIYGTLRNGETFKKCPPFTFLKDTVALTNDDFIGKTTVFFIWNTSCVYTPRYIPALKEKYNTYSDKENIAFYLVNIPIGRDTIGADSAYLANYDIEIENLTGPGNEELYHLFGPFGFPLTVVLNPEGSIVFWGSVDKIDRTLQRSRAIR</sequence>
<evidence type="ECO:0000313" key="3">
    <source>
        <dbReference type="Proteomes" id="UP001595526"/>
    </source>
</evidence>
<feature type="transmembrane region" description="Helical" evidence="1">
    <location>
        <begin position="88"/>
        <end position="106"/>
    </location>
</feature>
<evidence type="ECO:0000256" key="1">
    <source>
        <dbReference type="SAM" id="Phobius"/>
    </source>
</evidence>
<gene>
    <name evidence="2" type="ORF">ACFOET_18385</name>
</gene>
<feature type="transmembrane region" description="Helical" evidence="1">
    <location>
        <begin position="12"/>
        <end position="28"/>
    </location>
</feature>